<organism evidence="12 13">
    <name type="scientific">Monodon monoceros</name>
    <name type="common">Narwhal</name>
    <name type="synonym">Ceratodon monodon</name>
    <dbReference type="NCBI Taxonomy" id="40151"/>
    <lineage>
        <taxon>Eukaryota</taxon>
        <taxon>Metazoa</taxon>
        <taxon>Chordata</taxon>
        <taxon>Craniata</taxon>
        <taxon>Vertebrata</taxon>
        <taxon>Euteleostomi</taxon>
        <taxon>Mammalia</taxon>
        <taxon>Eutheria</taxon>
        <taxon>Laurasiatheria</taxon>
        <taxon>Artiodactyla</taxon>
        <taxon>Whippomorpha</taxon>
        <taxon>Cetacea</taxon>
        <taxon>Odontoceti</taxon>
        <taxon>Monodontidae</taxon>
        <taxon>Monodon</taxon>
    </lineage>
</organism>
<dbReference type="FunFam" id="1.20.5.170:FF:000002">
    <property type="entry name" value="Type I keratin KA11"/>
    <property type="match status" value="3"/>
</dbReference>
<dbReference type="PROSITE" id="PS00226">
    <property type="entry name" value="IF_ROD_1"/>
    <property type="match status" value="3"/>
</dbReference>
<evidence type="ECO:0000256" key="4">
    <source>
        <dbReference type="ARBA" id="ARBA00040323"/>
    </source>
</evidence>
<dbReference type="PRINTS" id="PR01248">
    <property type="entry name" value="TYPE1KERATIN"/>
</dbReference>
<evidence type="ECO:0000256" key="9">
    <source>
        <dbReference type="SAM" id="Coils"/>
    </source>
</evidence>
<comment type="subunit">
    <text evidence="7">Heterodimer of a type I and a type II keratin. KRT17 associates with KRT6 isomers (KRT6A or KRT6B). Interacts with TRADD and SFN.</text>
</comment>
<name>A0A4U1FHS8_MONMO</name>
<evidence type="ECO:0000256" key="2">
    <source>
        <dbReference type="ARBA" id="ARBA00022754"/>
    </source>
</evidence>
<dbReference type="Proteomes" id="UP000308365">
    <property type="component" value="Unassembled WGS sequence"/>
</dbReference>
<evidence type="ECO:0000313" key="12">
    <source>
        <dbReference type="EMBL" id="TKC49442.1"/>
    </source>
</evidence>
<feature type="coiled-coil region" evidence="9">
    <location>
        <begin position="1118"/>
        <end position="1145"/>
    </location>
</feature>
<sequence>TLRLACGHHGRPHHQHPPAFHFRLRQGPVCARWWGFLSMSSIRVGGACRPPSLLGASSSGNVSVSSSRFSVGAGGSYGRGCSCSLGGGFGSSFGVADALLGGSEKETMQNLSDRLASYLGKVRANADLEVKIHDWYKKQGSRPALDYSHYVKTIEDLLVLRIDNAHLAADDFRTKYEMELNLRMSLEADINGLRRSRPGDEIENLKQELAYLRKDHEEEVNALRGQVGGEINVEMDAAPAVDLGHILNEMHDQYEKITEKNCKDAEDWFFSKTEELNREVATNTEALPSSWAEIMEPRRTVQNLEIELQSQLSVKASLEGSLAETEARYGAQLAQLQGFSSSIEAQLSELCCEMERQNKEYKTRLEQEIATYRRLLEGQDAHLATQYSSSLVSQPTREAVVTTSQVRTIVEEVQDGKVVPSPLSLRVCLPPAAATMTTSNRQFSSSNSIRGSSGLGGSSSLTSCQLSGSLGNALGGGSYSGGYCFGSGGGYGSGGYGSGGYGGGSYGGGGYGSGSVGTGGGGFGGGDGLLGGSEKATMQNLNDRLASYLEKVRALEEANTDLEVKIRDWYQKQTPGPTSDYSSYFKTIEDLRNKILMATTDNANVLLQIDNTRLAADDFRTKFETEQALRVSVETDINGLRRVLDELTLARADLEMQIENLKEDLVYLRKNHEEEMKVLQGQVGGEISVEMDAAPSVDLSRVLNEMREQYEKMAEKNRKDAEDWFFSKTEELKREVASNSEMVQSSKSEISELRRTMQNLEIELQSHLSMKASLENSLAETENRYCLQLSQIQGLVCSVEEQLAQLRCEMGQQSQEYKILLDVKTRLEQEIATYRRLLEGEDAQLTQHKSREPVTTRQVRTIVEEVQDGRVISSREQVHQANQRAVAAVPGLEVHRAECWAQRGKAPPFPGVLSPGLGSTFLFSLLTMTTCRHQFTSSSSIRAPVWLQLRIFRPGGRLLPGPQRLRGPVLLPLLLQGCLRAGGGYGGNYSSSSSFGGAMGSIFVGGYGGGLGICLSGGNGGLLSGNEKLTMQNLNDRLASYLEKVRALEEADTELEVKICDWYQNQRPRPACDYSPYFKTIEDLRNKVIFEATIENTQPLLQIDNARLAADDFKTKVLDELTLVRTDLEMQIKGLKEELAYLKKNHQEEMFTLRSQTSGDVSVEADAAPSVDLNHILNEMCDHERMQNSHNELNELRRVLQGLEVKLQSQLCRVRRIRPSCSLQVASNGTTPCNGASPQYGSISLFPGKASLEKSLGETKNRYCLQLSQIQGLICSVEEQLAPLRCEMEQQKHEYQILLDVKTRLEQEIATYRPLLEGEDTHLSSQHPSGQNYVSCEGKPPEGPGAAFAHRLASPPEGLSPAPARPSCLPSLSAGGGLIKLTFWLMQQSCVVSVPELMGGELEVPPRNLLGPHSLRDAGKSQAQKSL</sequence>
<dbReference type="InterPro" id="IPR018039">
    <property type="entry name" value="IF_conserved"/>
</dbReference>
<dbReference type="PROSITE" id="PS51842">
    <property type="entry name" value="IF_ROD_2"/>
    <property type="match status" value="3"/>
</dbReference>
<feature type="domain" description="IF rod" evidence="11">
    <location>
        <begin position="1027"/>
        <end position="1323"/>
    </location>
</feature>
<evidence type="ECO:0000256" key="8">
    <source>
        <dbReference type="RuleBase" id="RU000685"/>
    </source>
</evidence>
<dbReference type="Gene3D" id="1.20.5.170">
    <property type="match status" value="3"/>
</dbReference>
<comment type="similarity">
    <text evidence="8">Belongs to the intermediate filament family.</text>
</comment>
<proteinExistence type="inferred from homology"/>
<feature type="compositionally biased region" description="Polar residues" evidence="10">
    <location>
        <begin position="1323"/>
        <end position="1334"/>
    </location>
</feature>
<keyword evidence="1" id="KW-0416">Keratin</keyword>
<keyword evidence="3 9" id="KW-0175">Coiled coil</keyword>
<dbReference type="InterPro" id="IPR039008">
    <property type="entry name" value="IF_rod_dom"/>
</dbReference>
<dbReference type="GO" id="GO:0045109">
    <property type="term" value="P:intermediate filament organization"/>
    <property type="evidence" value="ECO:0007669"/>
    <property type="project" value="TreeGrafter"/>
</dbReference>
<dbReference type="PANTHER" id="PTHR23239">
    <property type="entry name" value="INTERMEDIATE FILAMENT"/>
    <property type="match status" value="1"/>
</dbReference>
<dbReference type="SUPFAM" id="SSF64593">
    <property type="entry name" value="Intermediate filament protein, coiled coil region"/>
    <property type="match status" value="5"/>
</dbReference>
<dbReference type="SMART" id="SM01391">
    <property type="entry name" value="Filament"/>
    <property type="match status" value="3"/>
</dbReference>
<accession>A0A4U1FHS8</accession>
<comment type="caution">
    <text evidence="12">The sequence shown here is derived from an EMBL/GenBank/DDBJ whole genome shotgun (WGS) entry which is preliminary data.</text>
</comment>
<gene>
    <name evidence="12" type="ORF">EI555_016984</name>
</gene>
<evidence type="ECO:0000256" key="7">
    <source>
        <dbReference type="ARBA" id="ARBA00046573"/>
    </source>
</evidence>
<dbReference type="EMBL" id="RWIC01000120">
    <property type="protein sequence ID" value="TKC49442.1"/>
    <property type="molecule type" value="Genomic_DNA"/>
</dbReference>
<dbReference type="Pfam" id="PF00038">
    <property type="entry name" value="Filament"/>
    <property type="match status" value="4"/>
</dbReference>
<feature type="coiled-coil region" evidence="9">
    <location>
        <begin position="538"/>
        <end position="572"/>
    </location>
</feature>
<dbReference type="SUPFAM" id="SSF46579">
    <property type="entry name" value="Prefoldin"/>
    <property type="match status" value="1"/>
</dbReference>
<evidence type="ECO:0000256" key="6">
    <source>
        <dbReference type="ARBA" id="ARBA00042488"/>
    </source>
</evidence>
<feature type="coiled-coil region" evidence="9">
    <location>
        <begin position="637"/>
        <end position="671"/>
    </location>
</feature>
<feature type="region of interest" description="Disordered" evidence="10">
    <location>
        <begin position="1408"/>
        <end position="1427"/>
    </location>
</feature>
<dbReference type="PANTHER" id="PTHR23239:SF180">
    <property type="entry name" value="KERATIN, TYPE I CYTOSKELETAL 17"/>
    <property type="match status" value="1"/>
</dbReference>
<evidence type="ECO:0000256" key="5">
    <source>
        <dbReference type="ARBA" id="ARBA00041709"/>
    </source>
</evidence>
<feature type="region of interest" description="Disordered" evidence="10">
    <location>
        <begin position="1318"/>
        <end position="1364"/>
    </location>
</feature>
<evidence type="ECO:0000256" key="1">
    <source>
        <dbReference type="ARBA" id="ARBA00022744"/>
    </source>
</evidence>
<dbReference type="InterPro" id="IPR002957">
    <property type="entry name" value="Keratin_I"/>
</dbReference>
<dbReference type="Gene3D" id="1.20.5.500">
    <property type="entry name" value="Single helix bin"/>
    <property type="match status" value="2"/>
</dbReference>
<dbReference type="GO" id="GO:0005198">
    <property type="term" value="F:structural molecule activity"/>
    <property type="evidence" value="ECO:0007669"/>
    <property type="project" value="InterPro"/>
</dbReference>
<evidence type="ECO:0000256" key="3">
    <source>
        <dbReference type="ARBA" id="ARBA00023054"/>
    </source>
</evidence>
<feature type="domain" description="IF rod" evidence="11">
    <location>
        <begin position="104"/>
        <end position="383"/>
    </location>
</feature>
<keyword evidence="2 8" id="KW-0403">Intermediate filament</keyword>
<dbReference type="GO" id="GO:0045095">
    <property type="term" value="C:keratin filament"/>
    <property type="evidence" value="ECO:0007669"/>
    <property type="project" value="TreeGrafter"/>
</dbReference>
<protein>
    <recommendedName>
        <fullName evidence="4">Keratin, type I cytoskeletal 17</fullName>
    </recommendedName>
    <alternativeName>
        <fullName evidence="5">Cytokeratin-17</fullName>
    </alternativeName>
    <alternativeName>
        <fullName evidence="6">Keratin-17</fullName>
    </alternativeName>
</protein>
<feature type="domain" description="IF rod" evidence="11">
    <location>
        <begin position="534"/>
        <end position="845"/>
    </location>
</feature>
<reference evidence="13" key="1">
    <citation type="journal article" date="2019" name="IScience">
        <title>Narwhal Genome Reveals Long-Term Low Genetic Diversity despite Current Large Abundance Size.</title>
        <authorList>
            <person name="Westbury M.V."/>
            <person name="Petersen B."/>
            <person name="Garde E."/>
            <person name="Heide-Jorgensen M.P."/>
            <person name="Lorenzen E.D."/>
        </authorList>
    </citation>
    <scope>NUCLEOTIDE SEQUENCE [LARGE SCALE GENOMIC DNA]</scope>
</reference>
<dbReference type="FunFam" id="1.20.5.500:FF:000001">
    <property type="entry name" value="Type II keratin 23"/>
    <property type="match status" value="2"/>
</dbReference>
<feature type="coiled-coil region" evidence="9">
    <location>
        <begin position="696"/>
        <end position="784"/>
    </location>
</feature>
<dbReference type="GO" id="GO:0030855">
    <property type="term" value="P:epithelial cell differentiation"/>
    <property type="evidence" value="ECO:0007669"/>
    <property type="project" value="TreeGrafter"/>
</dbReference>
<evidence type="ECO:0000256" key="10">
    <source>
        <dbReference type="SAM" id="MobiDB-lite"/>
    </source>
</evidence>
<evidence type="ECO:0000313" key="13">
    <source>
        <dbReference type="Proteomes" id="UP000308365"/>
    </source>
</evidence>
<feature type="non-terminal residue" evidence="12">
    <location>
        <position position="1"/>
    </location>
</feature>
<evidence type="ECO:0000259" key="11">
    <source>
        <dbReference type="PROSITE" id="PS51842"/>
    </source>
</evidence>
<dbReference type="FunFam" id="1.20.5.1160:FF:000002">
    <property type="entry name" value="Type I keratin 10"/>
    <property type="match status" value="1"/>
</dbReference>
<dbReference type="Gene3D" id="1.20.5.1160">
    <property type="entry name" value="Vasodilator-stimulated phosphoprotein"/>
    <property type="match status" value="4"/>
</dbReference>
<feature type="coiled-coil region" evidence="9">
    <location>
        <begin position="1186"/>
        <end position="1213"/>
    </location>
</feature>